<dbReference type="AlphaFoldDB" id="A0A923M9T3"/>
<gene>
    <name evidence="2" type="ORF">H8R02_13720</name>
</gene>
<evidence type="ECO:0000313" key="2">
    <source>
        <dbReference type="EMBL" id="MBC5765521.1"/>
    </source>
</evidence>
<comment type="caution">
    <text evidence="2">The sequence shown here is derived from an EMBL/GenBank/DDBJ whole genome shotgun (WGS) entry which is preliminary data.</text>
</comment>
<name>A0A923M9T3_9BURK</name>
<evidence type="ECO:0000256" key="1">
    <source>
        <dbReference type="SAM" id="MobiDB-lite"/>
    </source>
</evidence>
<sequence>MSIDLPTLRLGLAGFTLEQQERAVRALQQVSPPQVGWTVASFGDADAWWAHGSRCSLVTPSVMRVAPGEPTARSLQVNLAEVDRPLAFAKPVPSPQFDRAYQFDLDDLEEVRGVVEKFTAWHQPLVAQYGLAACLVDHYSALGPGVFDVVLEGSLIAVVDMRGSVGVLPTVGAADFADAMWRRREDRSAMPEAFVKATVSHVMWQYALRTRRDLLPLHYRSEPLYFRRPPRLPQQALKDAHLLLLRELAMGPGTFQELEQRTGLVGVQLARPLAALYYVGSITSNPKRASPASLQRQGMGDSSQHSGPNSHLEPQRPFPVRNDLTAPAPLMR</sequence>
<protein>
    <submittedName>
        <fullName evidence="2">Uncharacterized protein</fullName>
    </submittedName>
</protein>
<reference evidence="2" key="1">
    <citation type="submission" date="2020-08" db="EMBL/GenBank/DDBJ databases">
        <title>Ramlibacter sp. GTP1 16S ribosomal RNA gene genome sequencing and assembly.</title>
        <authorList>
            <person name="Kang M."/>
        </authorList>
    </citation>
    <scope>NUCLEOTIDE SEQUENCE</scope>
    <source>
        <strain evidence="2">GTP1</strain>
    </source>
</reference>
<feature type="compositionally biased region" description="Polar residues" evidence="1">
    <location>
        <begin position="286"/>
        <end position="309"/>
    </location>
</feature>
<feature type="region of interest" description="Disordered" evidence="1">
    <location>
        <begin position="286"/>
        <end position="332"/>
    </location>
</feature>
<dbReference type="EMBL" id="JACORU010000004">
    <property type="protein sequence ID" value="MBC5765521.1"/>
    <property type="molecule type" value="Genomic_DNA"/>
</dbReference>
<keyword evidence="3" id="KW-1185">Reference proteome</keyword>
<proteinExistence type="predicted"/>
<evidence type="ECO:0000313" key="3">
    <source>
        <dbReference type="Proteomes" id="UP000596827"/>
    </source>
</evidence>
<dbReference type="RefSeq" id="WP_187081983.1">
    <property type="nucleotide sequence ID" value="NZ_JACORU010000004.1"/>
</dbReference>
<accession>A0A923M9T3</accession>
<organism evidence="2 3">
    <name type="scientific">Ramlibacter albus</name>
    <dbReference type="NCBI Taxonomy" id="2079448"/>
    <lineage>
        <taxon>Bacteria</taxon>
        <taxon>Pseudomonadati</taxon>
        <taxon>Pseudomonadota</taxon>
        <taxon>Betaproteobacteria</taxon>
        <taxon>Burkholderiales</taxon>
        <taxon>Comamonadaceae</taxon>
        <taxon>Ramlibacter</taxon>
    </lineage>
</organism>
<dbReference type="Proteomes" id="UP000596827">
    <property type="component" value="Unassembled WGS sequence"/>
</dbReference>